<dbReference type="GO" id="GO:0003688">
    <property type="term" value="F:DNA replication origin binding"/>
    <property type="evidence" value="ECO:0007669"/>
    <property type="project" value="InterPro"/>
</dbReference>
<dbReference type="GO" id="GO:0042025">
    <property type="term" value="C:host cell nucleus"/>
    <property type="evidence" value="ECO:0007669"/>
    <property type="project" value="UniProtKB-SubCell"/>
</dbReference>
<dbReference type="EMBL" id="KM258880">
    <property type="protein sequence ID" value="AIQ80632.1"/>
    <property type="molecule type" value="Genomic_DNA"/>
</dbReference>
<keyword evidence="5" id="KW-0235">DNA replication</keyword>
<organism evidence="12 13">
    <name type="scientific">Bovine herpesvirus 1.2 (strain K22)</name>
    <name type="common">BoHV-1</name>
    <name type="synonym">Infectious bovine rhinotracheitis virus</name>
    <dbReference type="NCBI Taxonomy" id="31519"/>
    <lineage>
        <taxon>Viruses</taxon>
        <taxon>Duplodnaviria</taxon>
        <taxon>Heunggongvirae</taxon>
        <taxon>Peploviricota</taxon>
        <taxon>Herviviricetes</taxon>
        <taxon>Herpesvirales</taxon>
        <taxon>Orthoherpesviridae</taxon>
        <taxon>Alphaherpesvirinae</taxon>
        <taxon>Varicellovirus</taxon>
        <taxon>Varicellovirus bovinealpha1</taxon>
    </lineage>
</organism>
<protein>
    <recommendedName>
        <fullName evidence="3">Replication origin-binding protein</fullName>
    </recommendedName>
    <alternativeName>
        <fullName evidence="10">OriBP</fullName>
    </alternativeName>
</protein>
<proteinExistence type="inferred from homology"/>
<evidence type="ECO:0000256" key="2">
    <source>
        <dbReference type="ARBA" id="ARBA00007195"/>
    </source>
</evidence>
<dbReference type="SMART" id="SM00487">
    <property type="entry name" value="DEXDc"/>
    <property type="match status" value="1"/>
</dbReference>
<dbReference type="Pfam" id="PF02399">
    <property type="entry name" value="Herpes_ori_bp"/>
    <property type="match status" value="1"/>
</dbReference>
<evidence type="ECO:0000256" key="8">
    <source>
        <dbReference type="ARBA" id="ARBA00023125"/>
    </source>
</evidence>
<sequence>MTATPGAAADAVRVEGAGACSDGGEEARYASSASLARMLYGADLSERVRRRHPAVCVEHQSGRPVALPSPLAADARRVTVVRAPMGSGKTTALLRWLGEALGATDASVLVVSCRRSFTRTLHERLRDAGLPAFATYFDARSYVMTGAAYRRLLVQVESLHRVDEELLGDYDILVLDEVMSTLAQLYSPTMGRLHRVDALLHRLLRRCPRIVAMDATVNAQLVDLLAALRGAGSVHVVICDYASAGFSQRRCTVARRLGARVLAARLKGDAEDGAEDGGASFFTRLRARLEAGHNVCVFSSTVLFSELAARFCLTFTPSVLVLNSTRPAEGDVSRWRDVRVLIYTTVITVGLSFDHSYFHAMFAYVKPMSHGPDMVSVYQSLGRIRSLVDNELCVYFDSSAARPEPVFTPMLLNHVVAADGGWPATFSEVTNLLCCSFRAACAPAFRGARGLALFPRFKYKHLFERCTLASASDSLNILHALLENNRVGFQLEGCAALTAAGFCRFLADVRADAAAAAADLRALAAGLPSPVSAEGLAEHPAVAAFADKYLRAGGAPPAALEELLRALNGPAARARFVNLAVLGGCLHVPAAAESLEVFAGIYRHYASGEVPVLTEAGAVETAALAPGLALEANWRLFGGCARMARALGLLRRRGGGEADDVADAAHGLTEPAIVELVGPPGGHDYAQCLLEIARCNITPAGVMARGPVVAVAARLSGRGFAQGRGVGLGAAAHAVSVFKVIWEEVFGARLQKSTQTFPGHARVKNLRKHEIVALLDSAGIDRAGRDTHRELYRLLMSHKARFASPKYSLRLPKWGRLLGFAARGPEPGPDAPPEASLEAALARVPALHWPCAAGAVDFCAL</sequence>
<dbReference type="Proteomes" id="UP000170085">
    <property type="component" value="Segment"/>
</dbReference>
<dbReference type="GO" id="GO:0006260">
    <property type="term" value="P:DNA replication"/>
    <property type="evidence" value="ECO:0007669"/>
    <property type="project" value="UniProtKB-KW"/>
</dbReference>
<dbReference type="Gene3D" id="3.40.50.300">
    <property type="entry name" value="P-loop containing nucleotide triphosphate hydrolases"/>
    <property type="match status" value="1"/>
</dbReference>
<evidence type="ECO:0000256" key="6">
    <source>
        <dbReference type="ARBA" id="ARBA00022741"/>
    </source>
</evidence>
<dbReference type="SUPFAM" id="SSF52540">
    <property type="entry name" value="P-loop containing nucleoside triphosphate hydrolases"/>
    <property type="match status" value="1"/>
</dbReference>
<reference evidence="12 13" key="1">
    <citation type="submission" date="2014-07" db="EMBL/GenBank/DDBJ databases">
        <title>Bovine herpesvirus type 1.2b (BoHV-1.2b): Four Complete Genome Sequences of BoHV-1.2b Genital and Respiratory Isolates and Comparative Analysis with BoHV-1.1.</title>
        <authorList>
            <person name="d'Offay J.M."/>
            <person name="Fulton R.W."/>
            <person name="Eberle R."/>
            <person name="Kirkland P.D."/>
        </authorList>
    </citation>
    <scope>NUCLEOTIDE SEQUENCE [LARGE SCALE GENOMIC DNA]</scope>
    <source>
        <strain evidence="12">K22</strain>
    </source>
</reference>
<keyword evidence="6" id="KW-0547">Nucleotide-binding</keyword>
<name>A0A089PGJ5_BHV1K</name>
<dbReference type="InterPro" id="IPR027417">
    <property type="entry name" value="P-loop_NTPase"/>
</dbReference>
<dbReference type="FunFam" id="3.40.50.300:FF:001772">
    <property type="entry name" value="DNA replication origin-binding helicase"/>
    <property type="match status" value="1"/>
</dbReference>
<evidence type="ECO:0000256" key="10">
    <source>
        <dbReference type="ARBA" id="ARBA00031715"/>
    </source>
</evidence>
<evidence type="ECO:0000313" key="13">
    <source>
        <dbReference type="Proteomes" id="UP000170085"/>
    </source>
</evidence>
<organismHost>
    <name type="scientific">Bos taurus</name>
    <name type="common">Bovine</name>
    <dbReference type="NCBI Taxonomy" id="9913"/>
</organismHost>
<comment type="function">
    <text evidence="9">Functions as a docking protein to recruit essential components of the viral replication machinery to viral DNA origins. In the presence of the major DNA-binding protein, opens dsDNA leading to a conformational change in the origin that facilitates DNA unwinding and subsequent replication.</text>
</comment>
<dbReference type="InterPro" id="IPR003593">
    <property type="entry name" value="AAA+_ATPase"/>
</dbReference>
<keyword evidence="12" id="KW-0347">Helicase</keyword>
<evidence type="ECO:0000256" key="7">
    <source>
        <dbReference type="ARBA" id="ARBA00022840"/>
    </source>
</evidence>
<comment type="similarity">
    <text evidence="2">Belongs to the herpesviridae OriBP family.</text>
</comment>
<evidence type="ECO:0000256" key="4">
    <source>
        <dbReference type="ARBA" id="ARBA00022562"/>
    </source>
</evidence>
<comment type="subcellular location">
    <subcellularLocation>
        <location evidence="1">Host nucleus</location>
    </subcellularLocation>
</comment>
<evidence type="ECO:0000256" key="5">
    <source>
        <dbReference type="ARBA" id="ARBA00022705"/>
    </source>
</evidence>
<evidence type="ECO:0000256" key="3">
    <source>
        <dbReference type="ARBA" id="ARBA00014069"/>
    </source>
</evidence>
<keyword evidence="4" id="KW-1048">Host nucleus</keyword>
<dbReference type="GO" id="GO:0005524">
    <property type="term" value="F:ATP binding"/>
    <property type="evidence" value="ECO:0007669"/>
    <property type="project" value="UniProtKB-KW"/>
</dbReference>
<dbReference type="InterPro" id="IPR003450">
    <property type="entry name" value="Replication_origin-bd"/>
</dbReference>
<evidence type="ECO:0000313" key="12">
    <source>
        <dbReference type="EMBL" id="AIQ80632.1"/>
    </source>
</evidence>
<keyword evidence="8" id="KW-0238">DNA-binding</keyword>
<keyword evidence="7" id="KW-0067">ATP-binding</keyword>
<feature type="domain" description="Helicase ATP-binding" evidence="11">
    <location>
        <begin position="70"/>
        <end position="235"/>
    </location>
</feature>
<dbReference type="GO" id="GO:0004386">
    <property type="term" value="F:helicase activity"/>
    <property type="evidence" value="ECO:0007669"/>
    <property type="project" value="UniProtKB-KW"/>
</dbReference>
<keyword evidence="12" id="KW-0378">Hydrolase</keyword>
<evidence type="ECO:0000259" key="11">
    <source>
        <dbReference type="PROSITE" id="PS51192"/>
    </source>
</evidence>
<gene>
    <name evidence="12" type="primary">UL9</name>
</gene>
<evidence type="ECO:0000256" key="1">
    <source>
        <dbReference type="ARBA" id="ARBA00004147"/>
    </source>
</evidence>
<dbReference type="InterPro" id="IPR014001">
    <property type="entry name" value="Helicase_ATP-bd"/>
</dbReference>
<evidence type="ECO:0000256" key="9">
    <source>
        <dbReference type="ARBA" id="ARBA00025279"/>
    </source>
</evidence>
<dbReference type="PROSITE" id="PS51192">
    <property type="entry name" value="HELICASE_ATP_BIND_1"/>
    <property type="match status" value="1"/>
</dbReference>
<accession>A0A089PGJ5</accession>
<dbReference type="SMART" id="SM00382">
    <property type="entry name" value="AAA"/>
    <property type="match status" value="1"/>
</dbReference>